<dbReference type="STRING" id="52.CMC5_031430"/>
<name>A0A0K1EDP6_CHOCO</name>
<dbReference type="RefSeq" id="WP_082362512.1">
    <property type="nucleotide sequence ID" value="NZ_CP012159.1"/>
</dbReference>
<dbReference type="InterPro" id="IPR050563">
    <property type="entry name" value="4-hydroxybenzoyl-CoA_TE"/>
</dbReference>
<dbReference type="Proteomes" id="UP000067626">
    <property type="component" value="Chromosome"/>
</dbReference>
<organism evidence="2 3">
    <name type="scientific">Chondromyces crocatus</name>
    <dbReference type="NCBI Taxonomy" id="52"/>
    <lineage>
        <taxon>Bacteria</taxon>
        <taxon>Pseudomonadati</taxon>
        <taxon>Myxococcota</taxon>
        <taxon>Polyangia</taxon>
        <taxon>Polyangiales</taxon>
        <taxon>Polyangiaceae</taxon>
        <taxon>Chondromyces</taxon>
    </lineage>
</organism>
<gene>
    <name evidence="2" type="ORF">CMC5_031430</name>
</gene>
<dbReference type="InterPro" id="IPR029069">
    <property type="entry name" value="HotDog_dom_sf"/>
</dbReference>
<dbReference type="AlphaFoldDB" id="A0A0K1EDP6"/>
<evidence type="ECO:0000313" key="3">
    <source>
        <dbReference type="Proteomes" id="UP000067626"/>
    </source>
</evidence>
<protein>
    <submittedName>
        <fullName evidence="2">Thioesterase</fullName>
    </submittedName>
</protein>
<feature type="compositionally biased region" description="Low complexity" evidence="1">
    <location>
        <begin position="150"/>
        <end position="166"/>
    </location>
</feature>
<dbReference type="KEGG" id="ccro:CMC5_031430"/>
<dbReference type="PANTHER" id="PTHR31793">
    <property type="entry name" value="4-HYDROXYBENZOYL-COA THIOESTERASE FAMILY MEMBER"/>
    <property type="match status" value="1"/>
</dbReference>
<dbReference type="CDD" id="cd00586">
    <property type="entry name" value="4HBT"/>
    <property type="match status" value="1"/>
</dbReference>
<evidence type="ECO:0000313" key="2">
    <source>
        <dbReference type="EMBL" id="AKT38996.1"/>
    </source>
</evidence>
<sequence>MTVFTLERPVRFEEVDAAGLVFFPRFLGYAHEAMEQLFASLEGGYARLILERRVGLPAVRLETEFAAPVRYGETLRIETTVARLGNRSAVLRYRMIRQHDSVLAAEIRHTVVSTDLAGLVSCDMPPDVRAVFVAHLEKSVAPASAPGTHDALPAASSALRASDSGS</sequence>
<proteinExistence type="predicted"/>
<dbReference type="SUPFAM" id="SSF54637">
    <property type="entry name" value="Thioesterase/thiol ester dehydrase-isomerase"/>
    <property type="match status" value="1"/>
</dbReference>
<dbReference type="EMBL" id="CP012159">
    <property type="protein sequence ID" value="AKT38996.1"/>
    <property type="molecule type" value="Genomic_DNA"/>
</dbReference>
<feature type="region of interest" description="Disordered" evidence="1">
    <location>
        <begin position="143"/>
        <end position="166"/>
    </location>
</feature>
<evidence type="ECO:0000256" key="1">
    <source>
        <dbReference type="SAM" id="MobiDB-lite"/>
    </source>
</evidence>
<dbReference type="Gene3D" id="3.10.129.10">
    <property type="entry name" value="Hotdog Thioesterase"/>
    <property type="match status" value="1"/>
</dbReference>
<accession>A0A0K1EDP6</accession>
<dbReference type="Pfam" id="PF13279">
    <property type="entry name" value="4HBT_2"/>
    <property type="match status" value="1"/>
</dbReference>
<dbReference type="PANTHER" id="PTHR31793:SF24">
    <property type="entry name" value="LONG-CHAIN ACYL-COA THIOESTERASE FADM"/>
    <property type="match status" value="1"/>
</dbReference>
<keyword evidence="3" id="KW-1185">Reference proteome</keyword>
<dbReference type="GO" id="GO:0047617">
    <property type="term" value="F:fatty acyl-CoA hydrolase activity"/>
    <property type="evidence" value="ECO:0007669"/>
    <property type="project" value="TreeGrafter"/>
</dbReference>
<reference evidence="2 3" key="1">
    <citation type="submission" date="2015-07" db="EMBL/GenBank/DDBJ databases">
        <title>Genome analysis of myxobacterium Chondromyces crocatus Cm c5 reveals a high potential for natural compound synthesis and the genetic basis for the loss of fruiting body formation.</title>
        <authorList>
            <person name="Zaburannyi N."/>
            <person name="Bunk B."/>
            <person name="Maier J."/>
            <person name="Overmann J."/>
            <person name="Mueller R."/>
        </authorList>
    </citation>
    <scope>NUCLEOTIDE SEQUENCE [LARGE SCALE GENOMIC DNA]</scope>
    <source>
        <strain evidence="2 3">Cm c5</strain>
    </source>
</reference>